<dbReference type="Proteomes" id="UP000006860">
    <property type="component" value="Chromosome"/>
</dbReference>
<feature type="domain" description="Mannosylglycerate hydrolase MGH1-like glycoside hydrolase" evidence="2">
    <location>
        <begin position="769"/>
        <end position="938"/>
    </location>
</feature>
<dbReference type="InterPro" id="IPR004888">
    <property type="entry name" value="Glycoside_hydrolase_63"/>
</dbReference>
<dbReference type="STRING" id="756272.Plabr_1445"/>
<dbReference type="OrthoDB" id="9798687at2"/>
<dbReference type="eggNOG" id="COG1429">
    <property type="taxonomic scope" value="Bacteria"/>
</dbReference>
<keyword evidence="4" id="KW-1185">Reference proteome</keyword>
<dbReference type="Gene3D" id="1.50.10.10">
    <property type="match status" value="1"/>
</dbReference>
<dbReference type="HOGENOM" id="CLU_005386_0_1_0"/>
<feature type="compositionally biased region" description="Polar residues" evidence="1">
    <location>
        <begin position="38"/>
        <end position="49"/>
    </location>
</feature>
<dbReference type="RefSeq" id="WP_013627786.1">
    <property type="nucleotide sequence ID" value="NC_015174.1"/>
</dbReference>
<dbReference type="InterPro" id="IPR008928">
    <property type="entry name" value="6-hairpin_glycosidase_sf"/>
</dbReference>
<dbReference type="GO" id="GO:0009311">
    <property type="term" value="P:oligosaccharide metabolic process"/>
    <property type="evidence" value="ECO:0007669"/>
    <property type="project" value="InterPro"/>
</dbReference>
<evidence type="ECO:0000256" key="1">
    <source>
        <dbReference type="SAM" id="MobiDB-lite"/>
    </source>
</evidence>
<feature type="domain" description="Mannosylglycerate hydrolase MGH1-like glycoside hydrolase" evidence="2">
    <location>
        <begin position="498"/>
        <end position="602"/>
    </location>
</feature>
<gene>
    <name evidence="3" type="ordered locus">Plabr_1445</name>
</gene>
<sequence>MHGPRQGTCFAHFQGRRRNVWRICGERPARVGNPQADLLNSSHPESGTNPHRHPLSFAESGFPLSKKIRNTFTAEHKRLLEDSLREKNWKRWGPYLSERQWGTVREDYSEDQESWHYFTHEQSRSRAYRWGEDGLLGITDRQCRLCFGLALWNGKDPILKERLFGLAGPEGNHGEDVKEYYYYLDSTPTHSYMKALYKYPQKAFPYDQLVHENRHRGRDLPEFELLDTGIFGENRYFDVTVEYAKAGPEDILIQITVDNRGPDTAHLDLLPTLWLRNTWSWLPPGPRPPRPGIWLQAGELRAHMHELGSYFMTAGPGPGRKLPRWLFTENETNEAKLFGKPAGRRPVKDAFHEFLINGNTEAINPRPSGTKAAAHYHLKLKAGGSATVRLRLTSEHEMNGKKRLGQTFGRMMTRRRLEADKFSATVIPQDLDSEQQELMRQAHAGLLWSKQFYEYNVEEWIKGDAKNPTYPSRLVGRNSDWPHLMNRDVISMPDKWEYPWYAAWDLAFHMIPFTRLDPQFVKDQLLLFLREWYMHPNGQLPAYEWALGDVNPPVHAWACWRFYKMTSNGETGGDRLFLARAFQKMLLNFTWWVNRKDVRGKNVFSGGFLGLDNIGIFDRSKPLPTGGHLEQADGTAWVAYFCSSMLSMALELAAKNPVYEDMASKFFEHYLRVAEAMNTLEGSGLWDEEDGFYYDHLYHEGTSIPMKIRSMVGIIPLFTVDVLYDDVIRKLPGFRKRMDWFLNNRNLTEHMSCMQREIGGGTGMRLLAIPSEKRLLRVLKYVLDENEFLSPYGIRSLSKIHESQPFVFDSGGEQHVVSYIPGESDSGMFGGNSNWRGPIWFPMNYLLVEAFRRYHQFYGETLKVECPTGSGQMMTFKEVAEEIEGRLLKLFLKQEDGHRPHHGGESRYATDKHWNDLFLFYEYFDAETGRGLGASHQTGWTALIATLLARGKDTTDTPATMTHP</sequence>
<evidence type="ECO:0000259" key="2">
    <source>
        <dbReference type="Pfam" id="PF22422"/>
    </source>
</evidence>
<evidence type="ECO:0000313" key="4">
    <source>
        <dbReference type="Proteomes" id="UP000006860"/>
    </source>
</evidence>
<dbReference type="InterPro" id="IPR054491">
    <property type="entry name" value="MGH1-like_GH"/>
</dbReference>
<dbReference type="AlphaFoldDB" id="F0SQM7"/>
<protein>
    <recommendedName>
        <fullName evidence="2">Mannosylglycerate hydrolase MGH1-like glycoside hydrolase domain-containing protein</fullName>
    </recommendedName>
</protein>
<dbReference type="KEGG" id="pbs:Plabr_1445"/>
<dbReference type="SUPFAM" id="SSF48208">
    <property type="entry name" value="Six-hairpin glycosidases"/>
    <property type="match status" value="1"/>
</dbReference>
<dbReference type="EMBL" id="CP002546">
    <property type="protein sequence ID" value="ADY59057.1"/>
    <property type="molecule type" value="Genomic_DNA"/>
</dbReference>
<accession>F0SQM7</accession>
<reference evidence="4" key="1">
    <citation type="submission" date="2011-02" db="EMBL/GenBank/DDBJ databases">
        <title>The complete genome of Planctomyces brasiliensis DSM 5305.</title>
        <authorList>
            <person name="Lucas S."/>
            <person name="Copeland A."/>
            <person name="Lapidus A."/>
            <person name="Bruce D."/>
            <person name="Goodwin L."/>
            <person name="Pitluck S."/>
            <person name="Kyrpides N."/>
            <person name="Mavromatis K."/>
            <person name="Pagani I."/>
            <person name="Ivanova N."/>
            <person name="Ovchinnikova G."/>
            <person name="Lu M."/>
            <person name="Detter J.C."/>
            <person name="Han C."/>
            <person name="Land M."/>
            <person name="Hauser L."/>
            <person name="Markowitz V."/>
            <person name="Cheng J.-F."/>
            <person name="Hugenholtz P."/>
            <person name="Woyke T."/>
            <person name="Wu D."/>
            <person name="Tindall B."/>
            <person name="Pomrenke H.G."/>
            <person name="Brambilla E."/>
            <person name="Klenk H.-P."/>
            <person name="Eisen J.A."/>
        </authorList>
    </citation>
    <scope>NUCLEOTIDE SEQUENCE [LARGE SCALE GENOMIC DNA]</scope>
    <source>
        <strain evidence="4">ATCC 49424 / DSM 5305 / JCM 21570 / NBRC 103401 / IFAM 1448</strain>
    </source>
</reference>
<dbReference type="PANTHER" id="PTHR10412:SF10">
    <property type="entry name" value="GLYCOSYL HYDROLASE FAMILY 63 C-TERMINAL DOMAIN-CONTAINING PROTEIN"/>
    <property type="match status" value="1"/>
</dbReference>
<dbReference type="Pfam" id="PF22422">
    <property type="entry name" value="MGH1-like_GH"/>
    <property type="match status" value="2"/>
</dbReference>
<proteinExistence type="predicted"/>
<dbReference type="PANTHER" id="PTHR10412">
    <property type="entry name" value="MANNOSYL-OLIGOSACCHARIDE GLUCOSIDASE"/>
    <property type="match status" value="1"/>
</dbReference>
<name>F0SQM7_RUBBR</name>
<evidence type="ECO:0000313" key="3">
    <source>
        <dbReference type="EMBL" id="ADY59057.1"/>
    </source>
</evidence>
<feature type="region of interest" description="Disordered" evidence="1">
    <location>
        <begin position="32"/>
        <end position="52"/>
    </location>
</feature>
<dbReference type="GO" id="GO:0004573">
    <property type="term" value="F:Glc3Man9GlcNAc2 oligosaccharide glucosidase activity"/>
    <property type="evidence" value="ECO:0007669"/>
    <property type="project" value="InterPro"/>
</dbReference>
<organism evidence="3 4">
    <name type="scientific">Rubinisphaera brasiliensis (strain ATCC 49424 / DSM 5305 / JCM 21570 / IAM 15109 / NBRC 103401 / IFAM 1448)</name>
    <name type="common">Planctomyces brasiliensis</name>
    <dbReference type="NCBI Taxonomy" id="756272"/>
    <lineage>
        <taxon>Bacteria</taxon>
        <taxon>Pseudomonadati</taxon>
        <taxon>Planctomycetota</taxon>
        <taxon>Planctomycetia</taxon>
        <taxon>Planctomycetales</taxon>
        <taxon>Planctomycetaceae</taxon>
        <taxon>Rubinisphaera</taxon>
    </lineage>
</organism>
<dbReference type="InterPro" id="IPR012341">
    <property type="entry name" value="6hp_glycosidase-like_sf"/>
</dbReference>